<evidence type="ECO:0000256" key="4">
    <source>
        <dbReference type="ARBA" id="ARBA00022605"/>
    </source>
</evidence>
<evidence type="ECO:0000256" key="6">
    <source>
        <dbReference type="ARBA" id="ARBA00023235"/>
    </source>
</evidence>
<dbReference type="HAMAP" id="MF_00197">
    <property type="entry name" value="DAP_epimerase"/>
    <property type="match status" value="1"/>
</dbReference>
<feature type="binding site" evidence="8">
    <location>
        <position position="164"/>
    </location>
    <ligand>
        <name>substrate</name>
    </ligand>
</feature>
<gene>
    <name evidence="8 10" type="primary">dapF</name>
    <name evidence="10" type="ORF">ACFFK0_27050</name>
</gene>
<feature type="active site" description="Proton donor" evidence="8">
    <location>
        <position position="71"/>
    </location>
</feature>
<proteinExistence type="inferred from homology"/>
<accession>A0ABV6DU00</accession>
<evidence type="ECO:0000256" key="3">
    <source>
        <dbReference type="ARBA" id="ARBA00013080"/>
    </source>
</evidence>
<protein>
    <recommendedName>
        <fullName evidence="3 8">Diaminopimelate epimerase</fullName>
        <shortName evidence="8">DAP epimerase</shortName>
        <ecNumber evidence="3 8">5.1.1.7</ecNumber>
    </recommendedName>
    <alternativeName>
        <fullName evidence="8">PLP-independent amino acid racemase</fullName>
    </alternativeName>
</protein>
<evidence type="ECO:0000256" key="8">
    <source>
        <dbReference type="HAMAP-Rule" id="MF_00197"/>
    </source>
</evidence>
<dbReference type="GO" id="GO:0008837">
    <property type="term" value="F:diaminopimelate epimerase activity"/>
    <property type="evidence" value="ECO:0007669"/>
    <property type="project" value="UniProtKB-EC"/>
</dbReference>
<feature type="active site" evidence="9">
    <location>
        <position position="71"/>
    </location>
</feature>
<feature type="binding site" evidence="8">
    <location>
        <begin position="72"/>
        <end position="73"/>
    </location>
    <ligand>
        <name>substrate</name>
    </ligand>
</feature>
<evidence type="ECO:0000313" key="10">
    <source>
        <dbReference type="EMBL" id="MFC0216057.1"/>
    </source>
</evidence>
<dbReference type="Gene3D" id="3.10.310.10">
    <property type="entry name" value="Diaminopimelate Epimerase, Chain A, domain 1"/>
    <property type="match status" value="2"/>
</dbReference>
<comment type="similarity">
    <text evidence="2 8">Belongs to the diaminopimelate epimerase family.</text>
</comment>
<feature type="binding site" evidence="8">
    <location>
        <position position="11"/>
    </location>
    <ligand>
        <name>substrate</name>
    </ligand>
</feature>
<comment type="caution">
    <text evidence="10">The sequence shown here is derived from an EMBL/GenBank/DDBJ whole genome shotgun (WGS) entry which is preliminary data.</text>
</comment>
<dbReference type="NCBIfam" id="TIGR00652">
    <property type="entry name" value="DapF"/>
    <property type="match status" value="1"/>
</dbReference>
<feature type="site" description="Could be important to modulate the pK values of the two catalytic cysteine residues" evidence="8">
    <location>
        <position position="166"/>
    </location>
</feature>
<dbReference type="EC" id="5.1.1.7" evidence="3 8"/>
<dbReference type="PANTHER" id="PTHR31689">
    <property type="entry name" value="DIAMINOPIMELATE EPIMERASE, CHLOROPLASTIC"/>
    <property type="match status" value="1"/>
</dbReference>
<comment type="subunit">
    <text evidence="8">Homodimer.</text>
</comment>
<feature type="binding site" evidence="8">
    <location>
        <begin position="215"/>
        <end position="216"/>
    </location>
    <ligand>
        <name>substrate</name>
    </ligand>
</feature>
<keyword evidence="5 8" id="KW-0457">Lysine biosynthesis</keyword>
<comment type="catalytic activity">
    <reaction evidence="7 8">
        <text>(2S,6S)-2,6-diaminopimelate = meso-2,6-diaminopimelate</text>
        <dbReference type="Rhea" id="RHEA:15393"/>
        <dbReference type="ChEBI" id="CHEBI:57609"/>
        <dbReference type="ChEBI" id="CHEBI:57791"/>
        <dbReference type="EC" id="5.1.1.7"/>
    </reaction>
</comment>
<comment type="subcellular location">
    <subcellularLocation>
        <location evidence="8">Cytoplasm</location>
    </subcellularLocation>
</comment>
<evidence type="ECO:0000256" key="5">
    <source>
        <dbReference type="ARBA" id="ARBA00023154"/>
    </source>
</evidence>
<feature type="binding site" evidence="8">
    <location>
        <begin position="225"/>
        <end position="226"/>
    </location>
    <ligand>
        <name>substrate</name>
    </ligand>
</feature>
<feature type="active site" description="Proton acceptor" evidence="8">
    <location>
        <position position="224"/>
    </location>
</feature>
<sequence length="290" mass="31489">MKFTKLQGLGNDFIVVGGEERLPEHAAELAVRLCDRNFGIGADGLVFVLPSDIADYTMRIINADGSEAEQCGNAIRCVAKYVYDNALVDRNRTELTIETKGAGAQPVQLTLGDDGRVVQVRVDMGEPVLEGRLVPTTIDGNPVKDYPIEAEGRQFRFTAVSMGNPHCVIFVDDAAEFDLHTWGPKLETHPYFPRRANVEFVTVRSRSHAEMRVWERGAGPTLACGTGACATLVAAVLAGQTERTATVSLKGGDLLIEWNERNNRIYMTGPAEIVFTGEVPGNVLAKAGAR</sequence>
<evidence type="ECO:0000313" key="11">
    <source>
        <dbReference type="Proteomes" id="UP001589776"/>
    </source>
</evidence>
<feature type="binding site" evidence="8">
    <location>
        <position position="62"/>
    </location>
    <ligand>
        <name>substrate</name>
    </ligand>
</feature>
<dbReference type="Proteomes" id="UP001589776">
    <property type="component" value="Unassembled WGS sequence"/>
</dbReference>
<evidence type="ECO:0000256" key="9">
    <source>
        <dbReference type="PROSITE-ProRule" id="PRU10125"/>
    </source>
</evidence>
<keyword evidence="4 8" id="KW-0028">Amino-acid biosynthesis</keyword>
<comment type="function">
    <text evidence="8">Catalyzes the stereoinversion of LL-2,6-diaminopimelate (L,L-DAP) to meso-diaminopimelate (meso-DAP), a precursor of L-lysine and an essential component of the bacterial peptidoglycan.</text>
</comment>
<name>A0ABV6DU00_9BACL</name>
<comment type="pathway">
    <text evidence="1 8">Amino-acid biosynthesis; L-lysine biosynthesis via DAP pathway; DL-2,6-diaminopimelate from LL-2,6-diaminopimelate: step 1/1.</text>
</comment>
<dbReference type="PROSITE" id="PS01326">
    <property type="entry name" value="DAP_EPIMERASE"/>
    <property type="match status" value="1"/>
</dbReference>
<reference evidence="10 11" key="1">
    <citation type="submission" date="2024-09" db="EMBL/GenBank/DDBJ databases">
        <authorList>
            <person name="Sun Q."/>
            <person name="Mori K."/>
        </authorList>
    </citation>
    <scope>NUCLEOTIDE SEQUENCE [LARGE SCALE GENOMIC DNA]</scope>
    <source>
        <strain evidence="10 11">CCM 7759</strain>
    </source>
</reference>
<dbReference type="EMBL" id="JBHLWN010000109">
    <property type="protein sequence ID" value="MFC0216057.1"/>
    <property type="molecule type" value="Genomic_DNA"/>
</dbReference>
<comment type="caution">
    <text evidence="8">Lacks conserved residue(s) required for the propagation of feature annotation.</text>
</comment>
<dbReference type="Pfam" id="PF01678">
    <property type="entry name" value="DAP_epimerase"/>
    <property type="match status" value="2"/>
</dbReference>
<dbReference type="PANTHER" id="PTHR31689:SF0">
    <property type="entry name" value="DIAMINOPIMELATE EPIMERASE"/>
    <property type="match status" value="1"/>
</dbReference>
<dbReference type="InterPro" id="IPR018510">
    <property type="entry name" value="DAP_epimerase_AS"/>
</dbReference>
<evidence type="ECO:0000256" key="1">
    <source>
        <dbReference type="ARBA" id="ARBA00005196"/>
    </source>
</evidence>
<dbReference type="RefSeq" id="WP_377473853.1">
    <property type="nucleotide sequence ID" value="NZ_JBHLWN010000109.1"/>
</dbReference>
<evidence type="ECO:0000256" key="7">
    <source>
        <dbReference type="ARBA" id="ARBA00051712"/>
    </source>
</evidence>
<keyword evidence="6 8" id="KW-0413">Isomerase</keyword>
<dbReference type="InterPro" id="IPR001653">
    <property type="entry name" value="DAP_epimerase_DapF"/>
</dbReference>
<keyword evidence="11" id="KW-1185">Reference proteome</keyword>
<feature type="binding site" evidence="8">
    <location>
        <position position="197"/>
    </location>
    <ligand>
        <name>substrate</name>
    </ligand>
</feature>
<feature type="site" description="Could be important to modulate the pK values of the two catalytic cysteine residues" evidence="8">
    <location>
        <position position="215"/>
    </location>
</feature>
<organism evidence="10 11">
    <name type="scientific">Paenibacillus chartarius</name>
    <dbReference type="NCBI Taxonomy" id="747481"/>
    <lineage>
        <taxon>Bacteria</taxon>
        <taxon>Bacillati</taxon>
        <taxon>Bacillota</taxon>
        <taxon>Bacilli</taxon>
        <taxon>Bacillales</taxon>
        <taxon>Paenibacillaceae</taxon>
        <taxon>Paenibacillus</taxon>
    </lineage>
</organism>
<evidence type="ECO:0000256" key="2">
    <source>
        <dbReference type="ARBA" id="ARBA00010219"/>
    </source>
</evidence>
<dbReference type="SUPFAM" id="SSF54506">
    <property type="entry name" value="Diaminopimelate epimerase-like"/>
    <property type="match status" value="2"/>
</dbReference>
<keyword evidence="8" id="KW-0963">Cytoplasm</keyword>